<dbReference type="OrthoDB" id="513661at2"/>
<dbReference type="EMBL" id="FWXJ01000011">
    <property type="protein sequence ID" value="SMC67044.1"/>
    <property type="molecule type" value="Genomic_DNA"/>
</dbReference>
<keyword evidence="3 5" id="KW-1133">Transmembrane helix</keyword>
<dbReference type="Gene3D" id="1.20.120.550">
    <property type="entry name" value="Membrane associated eicosanoid/glutathione metabolism-like domain"/>
    <property type="match status" value="1"/>
</dbReference>
<evidence type="ECO:0000256" key="6">
    <source>
        <dbReference type="SAM" id="SignalP"/>
    </source>
</evidence>
<dbReference type="PANTHER" id="PTHR35371">
    <property type="entry name" value="INNER MEMBRANE PROTEIN"/>
    <property type="match status" value="1"/>
</dbReference>
<gene>
    <name evidence="7" type="ORF">SAMN06296008_11158</name>
</gene>
<evidence type="ECO:0000256" key="5">
    <source>
        <dbReference type="SAM" id="Phobius"/>
    </source>
</evidence>
<dbReference type="InterPro" id="IPR001129">
    <property type="entry name" value="Membr-assoc_MAPEG"/>
</dbReference>
<dbReference type="STRING" id="1938817.SAMN06296008_11158"/>
<keyword evidence="8" id="KW-1185">Reference proteome</keyword>
<protein>
    <submittedName>
        <fullName evidence="7">Uncharacterized conserved protein, MAPEG superfamily</fullName>
    </submittedName>
</protein>
<evidence type="ECO:0000256" key="4">
    <source>
        <dbReference type="ARBA" id="ARBA00023136"/>
    </source>
</evidence>
<reference evidence="7 8" key="1">
    <citation type="submission" date="2017-04" db="EMBL/GenBank/DDBJ databases">
        <authorList>
            <person name="Afonso C.L."/>
            <person name="Miller P.J."/>
            <person name="Scott M.A."/>
            <person name="Spackman E."/>
            <person name="Goraichik I."/>
            <person name="Dimitrov K.M."/>
            <person name="Suarez D.L."/>
            <person name="Swayne D.E."/>
        </authorList>
    </citation>
    <scope>NUCLEOTIDE SEQUENCE [LARGE SCALE GENOMIC DNA]</scope>
    <source>
        <strain evidence="7 8">VK13</strain>
    </source>
</reference>
<dbReference type="PANTHER" id="PTHR35371:SF1">
    <property type="entry name" value="BLR7753 PROTEIN"/>
    <property type="match status" value="1"/>
</dbReference>
<dbReference type="Proteomes" id="UP000192708">
    <property type="component" value="Unassembled WGS sequence"/>
</dbReference>
<proteinExistence type="predicted"/>
<evidence type="ECO:0000256" key="2">
    <source>
        <dbReference type="ARBA" id="ARBA00022692"/>
    </source>
</evidence>
<evidence type="ECO:0000256" key="3">
    <source>
        <dbReference type="ARBA" id="ARBA00022989"/>
    </source>
</evidence>
<name>A0A1W2B2H6_9BURK</name>
<keyword evidence="4 5" id="KW-0472">Membrane</keyword>
<dbReference type="GO" id="GO:0016020">
    <property type="term" value="C:membrane"/>
    <property type="evidence" value="ECO:0007669"/>
    <property type="project" value="UniProtKB-SubCell"/>
</dbReference>
<feature type="signal peptide" evidence="6">
    <location>
        <begin position="1"/>
        <end position="22"/>
    </location>
</feature>
<dbReference type="SUPFAM" id="SSF161084">
    <property type="entry name" value="MAPEG domain-like"/>
    <property type="match status" value="1"/>
</dbReference>
<keyword evidence="6" id="KW-0732">Signal</keyword>
<evidence type="ECO:0000313" key="7">
    <source>
        <dbReference type="EMBL" id="SMC67044.1"/>
    </source>
</evidence>
<dbReference type="RefSeq" id="WP_084284403.1">
    <property type="nucleotide sequence ID" value="NZ_FWXJ01000011.1"/>
</dbReference>
<feature type="transmembrane region" description="Helical" evidence="5">
    <location>
        <begin position="79"/>
        <end position="99"/>
    </location>
</feature>
<sequence>MTLGLWSIFCAGLLPYFATAFAKWGFENYDNNNPRQWLANQTGFRARANAAQANCFESFPFFAAAILVATYMKAPQVDINLLAITYLLARASYIACYLLDKASLRSLCWLVGMLSITGLFVISAI</sequence>
<evidence type="ECO:0000256" key="1">
    <source>
        <dbReference type="ARBA" id="ARBA00004370"/>
    </source>
</evidence>
<feature type="transmembrane region" description="Helical" evidence="5">
    <location>
        <begin position="106"/>
        <end position="124"/>
    </location>
</feature>
<accession>A0A1W2B2H6</accession>
<feature type="chain" id="PRO_5010717176" evidence="6">
    <location>
        <begin position="23"/>
        <end position="125"/>
    </location>
</feature>
<keyword evidence="2 5" id="KW-0812">Transmembrane</keyword>
<dbReference type="AlphaFoldDB" id="A0A1W2B2H6"/>
<dbReference type="InterPro" id="IPR023352">
    <property type="entry name" value="MAPEG-like_dom_sf"/>
</dbReference>
<dbReference type="Pfam" id="PF01124">
    <property type="entry name" value="MAPEG"/>
    <property type="match status" value="1"/>
</dbReference>
<comment type="subcellular location">
    <subcellularLocation>
        <location evidence="1">Membrane</location>
    </subcellularLocation>
</comment>
<organism evidence="7 8">
    <name type="scientific">Polynucleobacter kasalickyi</name>
    <dbReference type="NCBI Taxonomy" id="1938817"/>
    <lineage>
        <taxon>Bacteria</taxon>
        <taxon>Pseudomonadati</taxon>
        <taxon>Pseudomonadota</taxon>
        <taxon>Betaproteobacteria</taxon>
        <taxon>Burkholderiales</taxon>
        <taxon>Burkholderiaceae</taxon>
        <taxon>Polynucleobacter</taxon>
    </lineage>
</organism>
<evidence type="ECO:0000313" key="8">
    <source>
        <dbReference type="Proteomes" id="UP000192708"/>
    </source>
</evidence>